<dbReference type="PIRSF" id="PIRSF004440">
    <property type="entry name" value="GpP"/>
    <property type="match status" value="1"/>
</dbReference>
<feature type="domain" description="Baseplate hub protein gp44/GpP-like C-terminal" evidence="3">
    <location>
        <begin position="256"/>
        <end position="338"/>
    </location>
</feature>
<dbReference type="Pfam" id="PF22255">
    <property type="entry name" value="Gp44-like_2nd"/>
    <property type="match status" value="1"/>
</dbReference>
<accession>A0A4Y9VQM1</accession>
<keyword evidence="6" id="KW-1185">Reference proteome</keyword>
<reference evidence="5 6" key="1">
    <citation type="submission" date="2018-02" db="EMBL/GenBank/DDBJ databases">
        <title>A novel lanthanide dependent methylotroph, Methylotenera sp. La3113.</title>
        <authorList>
            <person name="Lv H."/>
            <person name="Tani A."/>
        </authorList>
    </citation>
    <scope>NUCLEOTIDE SEQUENCE [LARGE SCALE GENOMIC DNA]</scope>
    <source>
        <strain evidence="5 6">La3113</strain>
    </source>
</reference>
<dbReference type="RefSeq" id="WP_135276954.1">
    <property type="nucleotide sequence ID" value="NZ_PQVH01000008.1"/>
</dbReference>
<dbReference type="Pfam" id="PF21929">
    <property type="entry name" value="GpP_4th"/>
    <property type="match status" value="1"/>
</dbReference>
<proteinExistence type="predicted"/>
<dbReference type="InterPro" id="IPR026276">
    <property type="entry name" value="Baseplate_GpP"/>
</dbReference>
<dbReference type="InterPro" id="IPR049354">
    <property type="entry name" value="GpP-like_N"/>
</dbReference>
<organism evidence="5 6">
    <name type="scientific">Methylotenera oryzisoli</name>
    <dbReference type="NCBI Taxonomy" id="2080758"/>
    <lineage>
        <taxon>Bacteria</taxon>
        <taxon>Pseudomonadati</taxon>
        <taxon>Pseudomonadota</taxon>
        <taxon>Betaproteobacteria</taxon>
        <taxon>Nitrosomonadales</taxon>
        <taxon>Methylophilaceae</taxon>
        <taxon>Methylotenera</taxon>
    </lineage>
</organism>
<dbReference type="InterPro" id="IPR053981">
    <property type="entry name" value="Gp44/GpP-like_2nd"/>
</dbReference>
<dbReference type="Gene3D" id="3.55.50.10">
    <property type="entry name" value="Baseplate protein-like domains"/>
    <property type="match status" value="1"/>
</dbReference>
<dbReference type="EMBL" id="PQVH01000008">
    <property type="protein sequence ID" value="TFW71407.1"/>
    <property type="molecule type" value="Genomic_DNA"/>
</dbReference>
<dbReference type="Pfam" id="PF21683">
    <property type="entry name" value="GpP-like_1st"/>
    <property type="match status" value="1"/>
</dbReference>
<evidence type="ECO:0000259" key="2">
    <source>
        <dbReference type="Pfam" id="PF21683"/>
    </source>
</evidence>
<feature type="compositionally biased region" description="Basic and acidic residues" evidence="1">
    <location>
        <begin position="342"/>
        <end position="351"/>
    </location>
</feature>
<feature type="domain" description="Baseplate hub protein gp44/GpP-like second" evidence="4">
    <location>
        <begin position="93"/>
        <end position="174"/>
    </location>
</feature>
<evidence type="ECO:0000259" key="3">
    <source>
        <dbReference type="Pfam" id="PF21929"/>
    </source>
</evidence>
<dbReference type="Gene3D" id="3.30.1920.10">
    <property type="entry name" value="Baseplate protein-like domains - 2 layer sandwich fold"/>
    <property type="match status" value="1"/>
</dbReference>
<comment type="caution">
    <text evidence="5">The sequence shown here is derived from an EMBL/GenBank/DDBJ whole genome shotgun (WGS) entry which is preliminary data.</text>
</comment>
<dbReference type="AlphaFoldDB" id="A0A4Y9VQM1"/>
<evidence type="ECO:0000313" key="6">
    <source>
        <dbReference type="Proteomes" id="UP000297706"/>
    </source>
</evidence>
<evidence type="ECO:0000313" key="5">
    <source>
        <dbReference type="EMBL" id="TFW71407.1"/>
    </source>
</evidence>
<dbReference type="InterPro" id="IPR023399">
    <property type="entry name" value="Baseplate-like_2-layer_sand"/>
</dbReference>
<dbReference type="Gene3D" id="2.30.300.10">
    <property type="entry name" value="Baseplate protein-like domain - beta roll fold"/>
    <property type="match status" value="1"/>
</dbReference>
<feature type="region of interest" description="Disordered" evidence="1">
    <location>
        <begin position="337"/>
        <end position="365"/>
    </location>
</feature>
<name>A0A4Y9VQM1_9PROT</name>
<dbReference type="Proteomes" id="UP000297706">
    <property type="component" value="Unassembled WGS sequence"/>
</dbReference>
<evidence type="ECO:0000256" key="1">
    <source>
        <dbReference type="SAM" id="MobiDB-lite"/>
    </source>
</evidence>
<gene>
    <name evidence="5" type="ORF">C3Y98_04685</name>
</gene>
<evidence type="ECO:0000259" key="4">
    <source>
        <dbReference type="Pfam" id="PF22255"/>
    </source>
</evidence>
<dbReference type="OrthoDB" id="9016931at2"/>
<feature type="domain" description="Baseplate hub protein gp44-like N-terminal" evidence="2">
    <location>
        <begin position="5"/>
        <end position="91"/>
    </location>
</feature>
<protein>
    <submittedName>
        <fullName evidence="5">Baseplate protein</fullName>
    </submittedName>
</protein>
<dbReference type="InterPro" id="IPR053982">
    <property type="entry name" value="Gp44/GpP-like_C"/>
</dbReference>
<dbReference type="SUPFAM" id="SSF69279">
    <property type="entry name" value="Phage tail proteins"/>
    <property type="match status" value="2"/>
</dbReference>
<sequence>MTDLVSLRVNGADYAGWLDVEITAGIERQARDFKLSITRSWPNAPANVRRVKQGDLCELYIGADKVLTGFVDAMPIGYTGTSISLSITGRSKTADLVDCSADFGSGQWRNRKIEKIAADLASSYGIKVITDIDTGALISDHQIDTGETAFESIGRLLLLRQMLSTDDAEGNLHLISAGSGGLANTALVFGKNVLAASIGNDYKDVFSDYVVKGQRAGNDYDSAESVASVSAVASDTTLARHRKTIIMLNGNATQQDCSQRARYERLYRAAKAIETVYTVQGWRQDDGSLWRPNQMVSVSDPIIGFERTLLITEVSYRISESDGTTCDIKVAPKEGFIPSPEVAKKESDKKSGKASTDWPDVKAAT</sequence>